<protein>
    <recommendedName>
        <fullName evidence="4">UBZ4-type domain-containing protein</fullName>
    </recommendedName>
</protein>
<reference evidence="2 3" key="1">
    <citation type="journal article" date="2021" name="Nat. Plants">
        <title>The Taxus genome provides insights into paclitaxel biosynthesis.</title>
        <authorList>
            <person name="Xiong X."/>
            <person name="Gou J."/>
            <person name="Liao Q."/>
            <person name="Li Y."/>
            <person name="Zhou Q."/>
            <person name="Bi G."/>
            <person name="Li C."/>
            <person name="Du R."/>
            <person name="Wang X."/>
            <person name="Sun T."/>
            <person name="Guo L."/>
            <person name="Liang H."/>
            <person name="Lu P."/>
            <person name="Wu Y."/>
            <person name="Zhang Z."/>
            <person name="Ro D.K."/>
            <person name="Shang Y."/>
            <person name="Huang S."/>
            <person name="Yan J."/>
        </authorList>
    </citation>
    <scope>NUCLEOTIDE SEQUENCE [LARGE SCALE GENOMIC DNA]</scope>
    <source>
        <strain evidence="2">Ta-2019</strain>
    </source>
</reference>
<feature type="region of interest" description="Disordered" evidence="1">
    <location>
        <begin position="1"/>
        <end position="30"/>
    </location>
</feature>
<feature type="region of interest" description="Disordered" evidence="1">
    <location>
        <begin position="173"/>
        <end position="208"/>
    </location>
</feature>
<evidence type="ECO:0000313" key="2">
    <source>
        <dbReference type="EMBL" id="KAH9330177.1"/>
    </source>
</evidence>
<dbReference type="Proteomes" id="UP000824469">
    <property type="component" value="Unassembled WGS sequence"/>
</dbReference>
<evidence type="ECO:0008006" key="4">
    <source>
        <dbReference type="Google" id="ProtNLM"/>
    </source>
</evidence>
<keyword evidence="3" id="KW-1185">Reference proteome</keyword>
<dbReference type="AlphaFoldDB" id="A0AA38GW98"/>
<feature type="compositionally biased region" description="Polar residues" evidence="1">
    <location>
        <begin position="1"/>
        <end position="13"/>
    </location>
</feature>
<sequence length="571" mass="64165">MDTVPKSQEQAVENASEVHIPRQKSDHSTPLMFRNPSNLFKSQFHGADDPKVLCQGFSIREYVGKVRNVDIRKCWPFSESLLEENLRDGGNPRLPPLDRPHYRWRPSQTSVKTDGEDQFHGVSCHNLEGHGIEPENPTTIIDRIMVSLDPFEDKDSGISKELEEEIRKFSRVKISGHDDKSGKRKDGLRRRGNRDESRNDYGRRVSSVVPPFVRAASSTLKCTSKSDGGRDPQLPGLHKNGKALANKNRNGKPDSGMQVHTFTSHSIGSEYKSFSDMFVCEDSVKAKRATEVAEEQVTARPILLQSERSKSDNLNLQTTRTESVRHNISDMSDNEVCGVKVCPVCKTFTSTTITAVNAHIDDCLAQASDIQKKQGKMNRQKSRTQKKRSIVDICAAAPPVEGSFDYLENLAMADSTPSYTANRKLSKPKAPIEKFCVENAICESLLKFNCKRKETNGKAGKRKAESVQRKTKRQRFGIASSVSNAVQQLEHKNIDTSPSTTSPNTISYAISTPKKMRILEKICEAKRWRCEKQNFNVFFAFLERELFVSPLLINNERKSAVCDGDVIVTEQ</sequence>
<feature type="region of interest" description="Disordered" evidence="1">
    <location>
        <begin position="220"/>
        <end position="257"/>
    </location>
</feature>
<name>A0AA38GW98_TAXCH</name>
<comment type="caution">
    <text evidence="2">The sequence shown here is derived from an EMBL/GenBank/DDBJ whole genome shotgun (WGS) entry which is preliminary data.</text>
</comment>
<accession>A0AA38GW98</accession>
<feature type="non-terminal residue" evidence="2">
    <location>
        <position position="571"/>
    </location>
</feature>
<feature type="compositionally biased region" description="Basic and acidic residues" evidence="1">
    <location>
        <begin position="175"/>
        <end position="185"/>
    </location>
</feature>
<evidence type="ECO:0000313" key="3">
    <source>
        <dbReference type="Proteomes" id="UP000824469"/>
    </source>
</evidence>
<organism evidence="2 3">
    <name type="scientific">Taxus chinensis</name>
    <name type="common">Chinese yew</name>
    <name type="synonym">Taxus wallichiana var. chinensis</name>
    <dbReference type="NCBI Taxonomy" id="29808"/>
    <lineage>
        <taxon>Eukaryota</taxon>
        <taxon>Viridiplantae</taxon>
        <taxon>Streptophyta</taxon>
        <taxon>Embryophyta</taxon>
        <taxon>Tracheophyta</taxon>
        <taxon>Spermatophyta</taxon>
        <taxon>Pinopsida</taxon>
        <taxon>Pinidae</taxon>
        <taxon>Conifers II</taxon>
        <taxon>Cupressales</taxon>
        <taxon>Taxaceae</taxon>
        <taxon>Taxus</taxon>
    </lineage>
</organism>
<feature type="compositionally biased region" description="Basic and acidic residues" evidence="1">
    <location>
        <begin position="193"/>
        <end position="203"/>
    </location>
</feature>
<dbReference type="EMBL" id="JAHRHJ020000001">
    <property type="protein sequence ID" value="KAH9330177.1"/>
    <property type="molecule type" value="Genomic_DNA"/>
</dbReference>
<evidence type="ECO:0000256" key="1">
    <source>
        <dbReference type="SAM" id="MobiDB-lite"/>
    </source>
</evidence>
<dbReference type="PANTHER" id="PTHR36892:SF1">
    <property type="entry name" value="OS05G0518200 PROTEIN"/>
    <property type="match status" value="1"/>
</dbReference>
<proteinExistence type="predicted"/>
<feature type="region of interest" description="Disordered" evidence="1">
    <location>
        <begin position="91"/>
        <end position="117"/>
    </location>
</feature>
<gene>
    <name evidence="2" type="ORF">KI387_002285</name>
</gene>
<dbReference type="PANTHER" id="PTHR36892">
    <property type="entry name" value="OS01G0201800 PROTEIN"/>
    <property type="match status" value="1"/>
</dbReference>